<sequence>MFLDGKENYKDAKIAPKNIMAPTISTASKFTSSSKKKILGEKNDLTRASIEFLDQDSNFKSKVVILIKPMMTQMNLKLLNLVLTLIFLHTIRKRIFFRQSLKSNPRIEFYLNKEGDDDYDVTGLGHL</sequence>
<gene>
    <name evidence="1" type="ORF">L1987_73439</name>
</gene>
<proteinExistence type="predicted"/>
<evidence type="ECO:0000313" key="1">
    <source>
        <dbReference type="EMBL" id="KAI3703396.1"/>
    </source>
</evidence>
<dbReference type="EMBL" id="CM042042">
    <property type="protein sequence ID" value="KAI3703396.1"/>
    <property type="molecule type" value="Genomic_DNA"/>
</dbReference>
<name>A0ACB9A0W6_9ASTR</name>
<keyword evidence="2" id="KW-1185">Reference proteome</keyword>
<evidence type="ECO:0000313" key="2">
    <source>
        <dbReference type="Proteomes" id="UP001056120"/>
    </source>
</evidence>
<protein>
    <submittedName>
        <fullName evidence="1">Uncharacterized protein</fullName>
    </submittedName>
</protein>
<reference evidence="1 2" key="2">
    <citation type="journal article" date="2022" name="Mol. Ecol. Resour.">
        <title>The genomes of chicory, endive, great burdock and yacon provide insights into Asteraceae paleo-polyploidization history and plant inulin production.</title>
        <authorList>
            <person name="Fan W."/>
            <person name="Wang S."/>
            <person name="Wang H."/>
            <person name="Wang A."/>
            <person name="Jiang F."/>
            <person name="Liu H."/>
            <person name="Zhao H."/>
            <person name="Xu D."/>
            <person name="Zhang Y."/>
        </authorList>
    </citation>
    <scope>NUCLEOTIDE SEQUENCE [LARGE SCALE GENOMIC DNA]</scope>
    <source>
        <strain evidence="2">cv. Yunnan</strain>
        <tissue evidence="1">Leaves</tissue>
    </source>
</reference>
<comment type="caution">
    <text evidence="1">The sequence shown here is derived from an EMBL/GenBank/DDBJ whole genome shotgun (WGS) entry which is preliminary data.</text>
</comment>
<accession>A0ACB9A0W6</accession>
<dbReference type="Proteomes" id="UP001056120">
    <property type="component" value="Linkage Group LG25"/>
</dbReference>
<organism evidence="1 2">
    <name type="scientific">Smallanthus sonchifolius</name>
    <dbReference type="NCBI Taxonomy" id="185202"/>
    <lineage>
        <taxon>Eukaryota</taxon>
        <taxon>Viridiplantae</taxon>
        <taxon>Streptophyta</taxon>
        <taxon>Embryophyta</taxon>
        <taxon>Tracheophyta</taxon>
        <taxon>Spermatophyta</taxon>
        <taxon>Magnoliopsida</taxon>
        <taxon>eudicotyledons</taxon>
        <taxon>Gunneridae</taxon>
        <taxon>Pentapetalae</taxon>
        <taxon>asterids</taxon>
        <taxon>campanulids</taxon>
        <taxon>Asterales</taxon>
        <taxon>Asteraceae</taxon>
        <taxon>Asteroideae</taxon>
        <taxon>Heliantheae alliance</taxon>
        <taxon>Millerieae</taxon>
        <taxon>Smallanthus</taxon>
    </lineage>
</organism>
<reference evidence="2" key="1">
    <citation type="journal article" date="2022" name="Mol. Ecol. Resour.">
        <title>The genomes of chicory, endive, great burdock and yacon provide insights into Asteraceae palaeo-polyploidization history and plant inulin production.</title>
        <authorList>
            <person name="Fan W."/>
            <person name="Wang S."/>
            <person name="Wang H."/>
            <person name="Wang A."/>
            <person name="Jiang F."/>
            <person name="Liu H."/>
            <person name="Zhao H."/>
            <person name="Xu D."/>
            <person name="Zhang Y."/>
        </authorList>
    </citation>
    <scope>NUCLEOTIDE SEQUENCE [LARGE SCALE GENOMIC DNA]</scope>
    <source>
        <strain evidence="2">cv. Yunnan</strain>
    </source>
</reference>